<evidence type="ECO:0000256" key="1">
    <source>
        <dbReference type="SAM" id="MobiDB-lite"/>
    </source>
</evidence>
<evidence type="ECO:0000313" key="3">
    <source>
        <dbReference type="Proteomes" id="UP000076842"/>
    </source>
</evidence>
<dbReference type="Proteomes" id="UP000076842">
    <property type="component" value="Unassembled WGS sequence"/>
</dbReference>
<feature type="region of interest" description="Disordered" evidence="1">
    <location>
        <begin position="1"/>
        <end position="44"/>
    </location>
</feature>
<feature type="compositionally biased region" description="Pro residues" evidence="1">
    <location>
        <begin position="24"/>
        <end position="35"/>
    </location>
</feature>
<accession>A0A165C834</accession>
<name>A0A165C834_9BASI</name>
<dbReference type="EMBL" id="KV424181">
    <property type="protein sequence ID" value="KZT50386.1"/>
    <property type="molecule type" value="Genomic_DNA"/>
</dbReference>
<keyword evidence="3" id="KW-1185">Reference proteome</keyword>
<evidence type="ECO:0000313" key="2">
    <source>
        <dbReference type="EMBL" id="KZT50386.1"/>
    </source>
</evidence>
<organism evidence="2 3">
    <name type="scientific">Calocera cornea HHB12733</name>
    <dbReference type="NCBI Taxonomy" id="1353952"/>
    <lineage>
        <taxon>Eukaryota</taxon>
        <taxon>Fungi</taxon>
        <taxon>Dikarya</taxon>
        <taxon>Basidiomycota</taxon>
        <taxon>Agaricomycotina</taxon>
        <taxon>Dacrymycetes</taxon>
        <taxon>Dacrymycetales</taxon>
        <taxon>Dacrymycetaceae</taxon>
        <taxon>Calocera</taxon>
    </lineage>
</organism>
<reference evidence="2 3" key="1">
    <citation type="journal article" date="2016" name="Mol. Biol. Evol.">
        <title>Comparative Genomics of Early-Diverging Mushroom-Forming Fungi Provides Insights into the Origins of Lignocellulose Decay Capabilities.</title>
        <authorList>
            <person name="Nagy L.G."/>
            <person name="Riley R."/>
            <person name="Tritt A."/>
            <person name="Adam C."/>
            <person name="Daum C."/>
            <person name="Floudas D."/>
            <person name="Sun H."/>
            <person name="Yadav J.S."/>
            <person name="Pangilinan J."/>
            <person name="Larsson K.H."/>
            <person name="Matsuura K."/>
            <person name="Barry K."/>
            <person name="Labutti K."/>
            <person name="Kuo R."/>
            <person name="Ohm R.A."/>
            <person name="Bhattacharya S.S."/>
            <person name="Shirouzu T."/>
            <person name="Yoshinaga Y."/>
            <person name="Martin F.M."/>
            <person name="Grigoriev I.V."/>
            <person name="Hibbett D.S."/>
        </authorList>
    </citation>
    <scope>NUCLEOTIDE SEQUENCE [LARGE SCALE GENOMIC DNA]</scope>
    <source>
        <strain evidence="2 3">HHB12733</strain>
    </source>
</reference>
<sequence>MTNSPPASPEYGSGKGYEAELAPNCPPQCVPPAPSPSSNLPNERFRTSSEDVLAAALVPLPRQTCPHGQRPGPHAAALNLGIFHSRPLLPPACCTTRRPPDAHPAPRPALICIPHHIVVDLLARVRLFGFNTFHRLCTCGIFRLPIPTLTAVVDVITLRVRASTLTRASQFSPSQDQCCE</sequence>
<protein>
    <submittedName>
        <fullName evidence="2">Uncharacterized protein</fullName>
    </submittedName>
</protein>
<dbReference type="InParanoid" id="A0A165C834"/>
<proteinExistence type="predicted"/>
<gene>
    <name evidence="2" type="ORF">CALCODRAFT_190010</name>
</gene>
<dbReference type="AlphaFoldDB" id="A0A165C834"/>